<evidence type="ECO:0000313" key="4">
    <source>
        <dbReference type="Proteomes" id="UP000028999"/>
    </source>
</evidence>
<accession>A0A078FZJ5</accession>
<gene>
    <name evidence="3" type="primary">BnaC08g21760D</name>
    <name evidence="2" type="ORF">DARMORV10_C08P25390.1</name>
    <name evidence="3" type="ORF">GSBRNA2T00002015001</name>
</gene>
<dbReference type="Proteomes" id="UP000028999">
    <property type="component" value="Unassembled WGS sequence"/>
</dbReference>
<feature type="compositionally biased region" description="Basic and acidic residues" evidence="1">
    <location>
        <begin position="1"/>
        <end position="29"/>
    </location>
</feature>
<dbReference type="EMBL" id="HG994372">
    <property type="protein sequence ID" value="CAF2110745.1"/>
    <property type="molecule type" value="Genomic_DNA"/>
</dbReference>
<reference evidence="2" key="3">
    <citation type="submission" date="2021-01" db="EMBL/GenBank/DDBJ databases">
        <authorList>
            <consortium name="Genoscope - CEA"/>
            <person name="William W."/>
        </authorList>
    </citation>
    <scope>NUCLEOTIDE SEQUENCE</scope>
</reference>
<protein>
    <submittedName>
        <fullName evidence="2">(rape) hypothetical protein</fullName>
    </submittedName>
    <submittedName>
        <fullName evidence="3">BnaC08g21760D protein</fullName>
    </submittedName>
</protein>
<dbReference type="AlphaFoldDB" id="A0A078FZJ5"/>
<proteinExistence type="predicted"/>
<organism evidence="3 4">
    <name type="scientific">Brassica napus</name>
    <name type="common">Rape</name>
    <dbReference type="NCBI Taxonomy" id="3708"/>
    <lineage>
        <taxon>Eukaryota</taxon>
        <taxon>Viridiplantae</taxon>
        <taxon>Streptophyta</taxon>
        <taxon>Embryophyta</taxon>
        <taxon>Tracheophyta</taxon>
        <taxon>Spermatophyta</taxon>
        <taxon>Magnoliopsida</taxon>
        <taxon>eudicotyledons</taxon>
        <taxon>Gunneridae</taxon>
        <taxon>Pentapetalae</taxon>
        <taxon>rosids</taxon>
        <taxon>malvids</taxon>
        <taxon>Brassicales</taxon>
        <taxon>Brassicaceae</taxon>
        <taxon>Brassiceae</taxon>
        <taxon>Brassica</taxon>
    </lineage>
</organism>
<name>A0A078FZJ5_BRANA</name>
<sequence length="89" mass="10074">MTRHTCHAEQRDVSKTSTARHDTRQKENHAGNWTAFHRTSPETEGASPDLAGSKRLPRLTTSSPLLVITGERHTRSRDLLQKQSHHPND</sequence>
<keyword evidence="4" id="KW-1185">Reference proteome</keyword>
<reference evidence="3" key="2">
    <citation type="submission" date="2014-06" db="EMBL/GenBank/DDBJ databases">
        <authorList>
            <person name="Genoscope - CEA"/>
        </authorList>
    </citation>
    <scope>NUCLEOTIDE SEQUENCE</scope>
</reference>
<feature type="region of interest" description="Disordered" evidence="1">
    <location>
        <begin position="1"/>
        <end position="89"/>
    </location>
</feature>
<dbReference type="Gramene" id="CDY17768">
    <property type="protein sequence ID" value="CDY17768"/>
    <property type="gene ID" value="GSBRNA2T00002015001"/>
</dbReference>
<dbReference type="EMBL" id="LK032077">
    <property type="protein sequence ID" value="CDY17768.1"/>
    <property type="molecule type" value="Genomic_DNA"/>
</dbReference>
<feature type="compositionally biased region" description="Basic and acidic residues" evidence="1">
    <location>
        <begin position="70"/>
        <end position="89"/>
    </location>
</feature>
<evidence type="ECO:0000313" key="3">
    <source>
        <dbReference type="EMBL" id="CDY17768.1"/>
    </source>
</evidence>
<reference evidence="3 4" key="1">
    <citation type="journal article" date="2014" name="Science">
        <title>Plant genetics. Early allopolyploid evolution in the post-Neolithic Brassica napus oilseed genome.</title>
        <authorList>
            <person name="Chalhoub B."/>
            <person name="Denoeud F."/>
            <person name="Liu S."/>
            <person name="Parkin I.A."/>
            <person name="Tang H."/>
            <person name="Wang X."/>
            <person name="Chiquet J."/>
            <person name="Belcram H."/>
            <person name="Tong C."/>
            <person name="Samans B."/>
            <person name="Correa M."/>
            <person name="Da Silva C."/>
            <person name="Just J."/>
            <person name="Falentin C."/>
            <person name="Koh C.S."/>
            <person name="Le Clainche I."/>
            <person name="Bernard M."/>
            <person name="Bento P."/>
            <person name="Noel B."/>
            <person name="Labadie K."/>
            <person name="Alberti A."/>
            <person name="Charles M."/>
            <person name="Arnaud D."/>
            <person name="Guo H."/>
            <person name="Daviaud C."/>
            <person name="Alamery S."/>
            <person name="Jabbari K."/>
            <person name="Zhao M."/>
            <person name="Edger P.P."/>
            <person name="Chelaifa H."/>
            <person name="Tack D."/>
            <person name="Lassalle G."/>
            <person name="Mestiri I."/>
            <person name="Schnel N."/>
            <person name="Le Paslier M.C."/>
            <person name="Fan G."/>
            <person name="Renault V."/>
            <person name="Bayer P.E."/>
            <person name="Golicz A.A."/>
            <person name="Manoli S."/>
            <person name="Lee T.H."/>
            <person name="Thi V.H."/>
            <person name="Chalabi S."/>
            <person name="Hu Q."/>
            <person name="Fan C."/>
            <person name="Tollenaere R."/>
            <person name="Lu Y."/>
            <person name="Battail C."/>
            <person name="Shen J."/>
            <person name="Sidebottom C.H."/>
            <person name="Wang X."/>
            <person name="Canaguier A."/>
            <person name="Chauveau A."/>
            <person name="Berard A."/>
            <person name="Deniot G."/>
            <person name="Guan M."/>
            <person name="Liu Z."/>
            <person name="Sun F."/>
            <person name="Lim Y.P."/>
            <person name="Lyons E."/>
            <person name="Town C.D."/>
            <person name="Bancroft I."/>
            <person name="Wang X."/>
            <person name="Meng J."/>
            <person name="Ma J."/>
            <person name="Pires J.C."/>
            <person name="King G.J."/>
            <person name="Brunel D."/>
            <person name="Delourme R."/>
            <person name="Renard M."/>
            <person name="Aury J.M."/>
            <person name="Adams K.L."/>
            <person name="Batley J."/>
            <person name="Snowdon R.J."/>
            <person name="Tost J."/>
            <person name="Edwards D."/>
            <person name="Zhou Y."/>
            <person name="Hua W."/>
            <person name="Sharpe A.G."/>
            <person name="Paterson A.H."/>
            <person name="Guan C."/>
            <person name="Wincker P."/>
        </authorList>
    </citation>
    <scope>NUCLEOTIDE SEQUENCE [LARGE SCALE GENOMIC DNA]</scope>
    <source>
        <strain evidence="4">cv. Darmor-bzh</strain>
    </source>
</reference>
<dbReference type="PaxDb" id="3708-A0A078FZJ5"/>
<evidence type="ECO:0000256" key="1">
    <source>
        <dbReference type="SAM" id="MobiDB-lite"/>
    </source>
</evidence>
<evidence type="ECO:0000313" key="2">
    <source>
        <dbReference type="EMBL" id="CAF2110745.1"/>
    </source>
</evidence>
<dbReference type="Proteomes" id="UP001295469">
    <property type="component" value="Chromosome C08"/>
</dbReference>